<dbReference type="GO" id="GO:0016020">
    <property type="term" value="C:membrane"/>
    <property type="evidence" value="ECO:0007669"/>
    <property type="project" value="InterPro"/>
</dbReference>
<keyword evidence="7" id="KW-1185">Reference proteome</keyword>
<evidence type="ECO:0000256" key="4">
    <source>
        <dbReference type="SAM" id="SignalP"/>
    </source>
</evidence>
<protein>
    <submittedName>
        <fullName evidence="6">Soluble lytic murein transglycosylase</fullName>
        <ecNumber evidence="6">4.2.2.-</ecNumber>
    </submittedName>
</protein>
<dbReference type="STRING" id="74031.SAMN04488077_11238"/>
<comment type="caution">
    <text evidence="6">The sequence shown here is derived from an EMBL/GenBank/DDBJ whole genome shotgun (WGS) entry which is preliminary data.</text>
</comment>
<dbReference type="CDD" id="cd13401">
    <property type="entry name" value="Slt70-like"/>
    <property type="match status" value="1"/>
</dbReference>
<dbReference type="InterPro" id="IPR008939">
    <property type="entry name" value="Lytic_TGlycosylase_superhlx_U"/>
</dbReference>
<feature type="chain" id="PRO_5005562892" evidence="4">
    <location>
        <begin position="21"/>
        <end position="647"/>
    </location>
</feature>
<dbReference type="Proteomes" id="UP000037046">
    <property type="component" value="Unassembled WGS sequence"/>
</dbReference>
<evidence type="ECO:0000313" key="6">
    <source>
        <dbReference type="EMBL" id="KNX41961.1"/>
    </source>
</evidence>
<sequence length="647" mass="70902">MLRVLTLVFGLISPVFAAQAADLPRLAPRPLASALDAMQAGRWEVAARLAARDGQAAADLIEWHRLRAGLGEPRDILAFLGRNAHWPGLDYLRRQSEEAMTHANFDDVLAFYDGGRPQTGTGALNLARALLARGRQGEAEASVVLAWRTLDLSSAEHDDFLREFDTLLRPHHAARLEMALWRGLRDVEDMLPLVSAEVRTLAELRGKVKRGEAEDLTEAQESNAGIAFELFTRHLSNAPEEAIAVLLRQSRAEGGLGEPERWASWRRALARQKMRDGEARLAYEIASVHQLVEGANYADLEWLSGYLALTYFDAPDLALDHFQRFRAAVGTPISLGRAGYWIGRAQDALGDTEAAQLAYAESAAYQTSFYGLLAAEKAGLPVDDALGGTEAFPPWRAAEFARGDLHEIGTLALRMGDLGLARRFFIHLADSQDRTGLGQMGQMLAELEQPHLQVMLGKAAAERGIVIEAPYYALHPMTGMDLPVPMELALAIARRESEFNPVVVSGAGARGLMQLMPGTARDMARDLGVAYDRSDLLTEPVYNARLGSGYLAQLGARFDGNIVLMSVGYNAGPGRAAQWIDAYGDPRGQGAHEIVDWIEHIPFRETRNYVMRVAESLPAYRARLGKAPLPMPFTRELAGRSLCPLGE</sequence>
<dbReference type="PANTHER" id="PTHR37423">
    <property type="entry name" value="SOLUBLE LYTIC MUREIN TRANSGLYCOSYLASE-RELATED"/>
    <property type="match status" value="1"/>
</dbReference>
<comment type="similarity">
    <text evidence="1">Belongs to the transglycosylase Slt family.</text>
</comment>
<dbReference type="GO" id="GO:0042597">
    <property type="term" value="C:periplasmic space"/>
    <property type="evidence" value="ECO:0007669"/>
    <property type="project" value="InterPro"/>
</dbReference>
<dbReference type="SUPFAM" id="SSF48435">
    <property type="entry name" value="Bacterial muramidases"/>
    <property type="match status" value="1"/>
</dbReference>
<evidence type="ECO:0000256" key="1">
    <source>
        <dbReference type="ARBA" id="ARBA00007734"/>
    </source>
</evidence>
<dbReference type="Gene3D" id="1.10.530.10">
    <property type="match status" value="1"/>
</dbReference>
<dbReference type="InterPro" id="IPR008258">
    <property type="entry name" value="Transglycosylase_SLT_dom_1"/>
</dbReference>
<dbReference type="GO" id="GO:0004553">
    <property type="term" value="F:hydrolase activity, hydrolyzing O-glycosyl compounds"/>
    <property type="evidence" value="ECO:0007669"/>
    <property type="project" value="InterPro"/>
</dbReference>
<evidence type="ECO:0000256" key="3">
    <source>
        <dbReference type="ARBA" id="ARBA00022729"/>
    </source>
</evidence>
<dbReference type="PANTHER" id="PTHR37423:SF2">
    <property type="entry name" value="MEMBRANE-BOUND LYTIC MUREIN TRANSGLYCOSYLASE C"/>
    <property type="match status" value="1"/>
</dbReference>
<dbReference type="PROSITE" id="PS00922">
    <property type="entry name" value="TRANSGLYCOSYLASE"/>
    <property type="match status" value="1"/>
</dbReference>
<dbReference type="SUPFAM" id="SSF53955">
    <property type="entry name" value="Lysozyme-like"/>
    <property type="match status" value="1"/>
</dbReference>
<keyword evidence="3 4" id="KW-0732">Signal</keyword>
<dbReference type="AlphaFoldDB" id="A0A0L6CW47"/>
<dbReference type="GO" id="GO:0008933">
    <property type="term" value="F:peptidoglycan lytic transglycosylase activity"/>
    <property type="evidence" value="ECO:0007669"/>
    <property type="project" value="InterPro"/>
</dbReference>
<dbReference type="PATRIC" id="fig|74031.6.peg.1459"/>
<dbReference type="EMBL" id="LGVV01000014">
    <property type="protein sequence ID" value="KNX41961.1"/>
    <property type="molecule type" value="Genomic_DNA"/>
</dbReference>
<evidence type="ECO:0000256" key="2">
    <source>
        <dbReference type="ARBA" id="ARBA00009387"/>
    </source>
</evidence>
<reference evidence="7" key="1">
    <citation type="submission" date="2015-07" db="EMBL/GenBank/DDBJ databases">
        <title>Draft Genome Sequence of Roseovarius tolerans EL-164, a producer of N-Acylated Alanine Methyl Esters (NAMEs).</title>
        <authorList>
            <person name="Voget S."/>
            <person name="Bruns H."/>
            <person name="Wagner-Doebler I."/>
            <person name="Schulz S."/>
            <person name="Daniel R."/>
        </authorList>
    </citation>
    <scope>NUCLEOTIDE SEQUENCE [LARGE SCALE GENOMIC DNA]</scope>
    <source>
        <strain evidence="7">EL-164</strain>
    </source>
</reference>
<evidence type="ECO:0000259" key="5">
    <source>
        <dbReference type="Pfam" id="PF01464"/>
    </source>
</evidence>
<dbReference type="InterPro" id="IPR023346">
    <property type="entry name" value="Lysozyme-like_dom_sf"/>
</dbReference>
<evidence type="ECO:0000313" key="7">
    <source>
        <dbReference type="Proteomes" id="UP000037046"/>
    </source>
</evidence>
<gene>
    <name evidence="6" type="primary">slt_2</name>
    <name evidence="6" type="ORF">ROTO_14290</name>
</gene>
<feature type="signal peptide" evidence="4">
    <location>
        <begin position="1"/>
        <end position="20"/>
    </location>
</feature>
<dbReference type="Pfam" id="PF01464">
    <property type="entry name" value="SLT"/>
    <property type="match status" value="1"/>
</dbReference>
<dbReference type="EC" id="4.2.2.-" evidence="6"/>
<feature type="domain" description="Transglycosylase SLT" evidence="5">
    <location>
        <begin position="484"/>
        <end position="585"/>
    </location>
</feature>
<dbReference type="GO" id="GO:0000270">
    <property type="term" value="P:peptidoglycan metabolic process"/>
    <property type="evidence" value="ECO:0007669"/>
    <property type="project" value="InterPro"/>
</dbReference>
<proteinExistence type="inferred from homology"/>
<name>A0A0L6CW47_9RHOB</name>
<organism evidence="6 7">
    <name type="scientific">Roseovarius tolerans</name>
    <dbReference type="NCBI Taxonomy" id="74031"/>
    <lineage>
        <taxon>Bacteria</taxon>
        <taxon>Pseudomonadati</taxon>
        <taxon>Pseudomonadota</taxon>
        <taxon>Alphaproteobacteria</taxon>
        <taxon>Rhodobacterales</taxon>
        <taxon>Roseobacteraceae</taxon>
        <taxon>Roseovarius</taxon>
    </lineage>
</organism>
<accession>A0A0L6CW47</accession>
<keyword evidence="6" id="KW-0456">Lyase</keyword>
<dbReference type="Gene3D" id="1.25.20.10">
    <property type="entry name" value="Bacterial muramidases"/>
    <property type="match status" value="1"/>
</dbReference>
<dbReference type="InterPro" id="IPR000189">
    <property type="entry name" value="Transglyc_AS"/>
</dbReference>
<comment type="similarity">
    <text evidence="2">Belongs to the virb1 family.</text>
</comment>